<evidence type="ECO:0000256" key="1">
    <source>
        <dbReference type="SAM" id="MobiDB-lite"/>
    </source>
</evidence>
<dbReference type="EMBL" id="BJWK01000004">
    <property type="protein sequence ID" value="GEM07876.1"/>
    <property type="molecule type" value="Genomic_DNA"/>
</dbReference>
<feature type="compositionally biased region" description="Low complexity" evidence="1">
    <location>
        <begin position="356"/>
        <end position="365"/>
    </location>
</feature>
<accession>A0A511KD56</accession>
<gene>
    <name evidence="2" type="ORF">Rt10032_c04g1893</name>
</gene>
<feature type="region of interest" description="Disordered" evidence="1">
    <location>
        <begin position="352"/>
        <end position="371"/>
    </location>
</feature>
<evidence type="ECO:0000313" key="3">
    <source>
        <dbReference type="Proteomes" id="UP000321518"/>
    </source>
</evidence>
<reference evidence="2 3" key="1">
    <citation type="submission" date="2019-07" db="EMBL/GenBank/DDBJ databases">
        <title>Rhodotorula toruloides NBRC10032 genome sequencing.</title>
        <authorList>
            <person name="Shida Y."/>
            <person name="Takaku H."/>
            <person name="Ogasawara W."/>
            <person name="Mori K."/>
        </authorList>
    </citation>
    <scope>NUCLEOTIDE SEQUENCE [LARGE SCALE GENOMIC DNA]</scope>
    <source>
        <strain evidence="2 3">NBRC10032</strain>
    </source>
</reference>
<comment type="caution">
    <text evidence="2">The sequence shown here is derived from an EMBL/GenBank/DDBJ whole genome shotgun (WGS) entry which is preliminary data.</text>
</comment>
<sequence>MLLQLGAQVANIAREYGLPSVSGLSLYLSLPEQSAPSPFADIGASSHPRRFAPRLTAETWYNLWSTHFENTGGEYMNSGGPSLPIAGRIEFDFDLTRATWLYALVNDAQSRPLPHQHPLGLPSEHDDPPASQAQILSLSLGETTSDRKSDSVQADDDGSVLADFIETTQSVPFAPLVNDSGFAEPGIAAKDAASDLSQLNRSFTFPPSASSPSPISIAQRSLIESCQLGENDWTAQLDRLREISETSMPEGVEHAGLLGSLDASGSLGELLISIVEEERDDEVAPLLPHPLAGAVAAGEAASVAHLGSPFPPSLSCLLPYPVVQPYPSVYPIINVYPSVERFGTALQRLHEQRDVPSPAAESPEPNARREPFVPDIALSPALDSVPPTTTYDAPSFPFSFAHDASAGAGGPASPLPSPTITPAFMSRSSTASSSDAQDYPVDFEEYTLEVTDALSSTLDYSGELDSPPLGEDDDYFVLEGGRAPYHGHPDNESDAESQSSAEEDDAVDVPSGGVAETDDACRTFDSSPLPPPPEPVLFAFPSLAESRELLDAAALFVLEGIAASLIVICGGGLPLKIACPPTLPDDAVDAFSHAVPLAVIYRDAPTAGEQAVSAKAGASPIRTEGSNVEENAASRFDLVLLDISQELDQLGKANSLTSPQNLLDNLTGKPVYDPFSLSRLATSRRVAHLAIGTAQHPRLHDVLYLSETSSRIELTNGHPAVIFADADAVGDLDYPRSAFWDGEDDLADSPA</sequence>
<dbReference type="Proteomes" id="UP000321518">
    <property type="component" value="Unassembled WGS sequence"/>
</dbReference>
<protein>
    <submittedName>
        <fullName evidence="2">Salivary gland secretion 1</fullName>
    </submittedName>
</protein>
<name>A0A511KD56_RHOTO</name>
<organism evidence="2 3">
    <name type="scientific">Rhodotorula toruloides</name>
    <name type="common">Yeast</name>
    <name type="synonym">Rhodosporidium toruloides</name>
    <dbReference type="NCBI Taxonomy" id="5286"/>
    <lineage>
        <taxon>Eukaryota</taxon>
        <taxon>Fungi</taxon>
        <taxon>Dikarya</taxon>
        <taxon>Basidiomycota</taxon>
        <taxon>Pucciniomycotina</taxon>
        <taxon>Microbotryomycetes</taxon>
        <taxon>Sporidiobolales</taxon>
        <taxon>Sporidiobolaceae</taxon>
        <taxon>Rhodotorula</taxon>
    </lineage>
</organism>
<dbReference type="AlphaFoldDB" id="A0A511KD56"/>
<feature type="region of interest" description="Disordered" evidence="1">
    <location>
        <begin position="407"/>
        <end position="437"/>
    </location>
</feature>
<evidence type="ECO:0000313" key="2">
    <source>
        <dbReference type="EMBL" id="GEM07876.1"/>
    </source>
</evidence>
<dbReference type="OrthoDB" id="3269353at2759"/>
<proteinExistence type="predicted"/>
<feature type="region of interest" description="Disordered" evidence="1">
    <location>
        <begin position="459"/>
        <end position="529"/>
    </location>
</feature>